<evidence type="ECO:0000256" key="1">
    <source>
        <dbReference type="ARBA" id="ARBA00022618"/>
    </source>
</evidence>
<dbReference type="InterPro" id="IPR036915">
    <property type="entry name" value="Cyclin-like_sf"/>
</dbReference>
<accession>Q98RV6</accession>
<dbReference type="Pfam" id="PF00134">
    <property type="entry name" value="Cyclin_N"/>
    <property type="match status" value="1"/>
</dbReference>
<keyword evidence="6" id="KW-0542">Nucleomorph</keyword>
<dbReference type="AlphaFoldDB" id="Q98RV6"/>
<dbReference type="GeneID" id="857332"/>
<protein>
    <submittedName>
        <fullName evidence="6">Cyclin B</fullName>
    </submittedName>
</protein>
<dbReference type="GO" id="GO:0051301">
    <property type="term" value="P:cell division"/>
    <property type="evidence" value="ECO:0007669"/>
    <property type="project" value="UniProtKB-KW"/>
</dbReference>
<sequence length="347" mass="41617">MKLLLYDDLKTLFNYKIKKKNNTIVHFLYLLYENVHESLNINNTRNFLWCFMIKFSVEIKKRIKFDYKSCHINFYSFFDNLLEAGNVLNFEKLILNILFNFRKIQFLYIPFTNVMKVQTEINKNMRKILIDWIIDVHHKFKLLSKTLFLTINIIDRFLCLKKIGKQKLQLLGITSMFIASKYEEIYAPEIRDFIYICDNAYSKEDIIKMEQLICFVLRFKFNLPSPQSFLSLWMKILCLKLDSIFFSNKCLELCLIEINTLRYNFEIISLSCIFLSLKFSGNISLKILMNIFRIDSKKNFSLVKSCGLIGSLLLLYQSSYCGQNHLHFKYSSNKHKEFMSRRFHIYF</sequence>
<evidence type="ECO:0000313" key="6">
    <source>
        <dbReference type="EMBL" id="AAK39844.1"/>
    </source>
</evidence>
<keyword evidence="3" id="KW-0131">Cell cycle</keyword>
<evidence type="ECO:0000256" key="3">
    <source>
        <dbReference type="ARBA" id="ARBA00023306"/>
    </source>
</evidence>
<evidence type="ECO:0000256" key="2">
    <source>
        <dbReference type="ARBA" id="ARBA00023127"/>
    </source>
</evidence>
<dbReference type="InterPro" id="IPR013763">
    <property type="entry name" value="Cyclin-like_dom"/>
</dbReference>
<dbReference type="Gene3D" id="1.10.472.10">
    <property type="entry name" value="Cyclin-like"/>
    <property type="match status" value="2"/>
</dbReference>
<dbReference type="SMART" id="SM00385">
    <property type="entry name" value="CYCLIN"/>
    <property type="match status" value="2"/>
</dbReference>
<gene>
    <name evidence="6" type="primary">cycB</name>
</gene>
<reference evidence="6 7" key="1">
    <citation type="journal article" date="2001" name="Nature">
        <title>The highly reduced genome of an enslaved algal nucleus.</title>
        <authorList>
            <person name="Douglas S."/>
            <person name="Zauner S."/>
            <person name="Fraunholz M."/>
            <person name="Beaton M."/>
            <person name="Penny S."/>
            <person name="Deng L."/>
            <person name="Wu X."/>
            <person name="Reith M."/>
            <person name="Cavalier-Smith T."/>
            <person name="Maier U."/>
        </authorList>
    </citation>
    <scope>NUCLEOTIDE SEQUENCE [LARGE SCALE GENOMIC DNA]</scope>
</reference>
<geneLocation type="nucleomorph" evidence="6"/>
<evidence type="ECO:0000259" key="5">
    <source>
        <dbReference type="SMART" id="SM00385"/>
    </source>
</evidence>
<dbReference type="FunFam" id="1.10.472.10:FF:000001">
    <property type="entry name" value="G2/mitotic-specific cyclin"/>
    <property type="match status" value="1"/>
</dbReference>
<keyword evidence="1" id="KW-0132">Cell division</keyword>
<dbReference type="InterPro" id="IPR006671">
    <property type="entry name" value="Cyclin_N"/>
</dbReference>
<dbReference type="Proteomes" id="UP000242167">
    <property type="component" value="Nucleomorph 1"/>
</dbReference>
<name>Q98RV6_GUITH</name>
<feature type="domain" description="Cyclin-like" evidence="5">
    <location>
        <begin position="232"/>
        <end position="311"/>
    </location>
</feature>
<comment type="similarity">
    <text evidence="4">Belongs to the cyclin family.</text>
</comment>
<keyword evidence="2 4" id="KW-0195">Cyclin</keyword>
<dbReference type="PANTHER" id="PTHR10177">
    <property type="entry name" value="CYCLINS"/>
    <property type="match status" value="1"/>
</dbReference>
<dbReference type="EMBL" id="AF165818">
    <property type="protein sequence ID" value="AAK39844.1"/>
    <property type="molecule type" value="Genomic_DNA"/>
</dbReference>
<evidence type="ECO:0000256" key="4">
    <source>
        <dbReference type="RuleBase" id="RU000383"/>
    </source>
</evidence>
<dbReference type="RefSeq" id="XP_001713549.1">
    <property type="nucleotide sequence ID" value="XM_001713497.1"/>
</dbReference>
<feature type="domain" description="Cyclin-like" evidence="5">
    <location>
        <begin position="131"/>
        <end position="215"/>
    </location>
</feature>
<organism evidence="6 7">
    <name type="scientific">Guillardia theta</name>
    <name type="common">Cryptophyte</name>
    <name type="synonym">Cryptomonas phi</name>
    <dbReference type="NCBI Taxonomy" id="55529"/>
    <lineage>
        <taxon>Eukaryota</taxon>
        <taxon>Cryptophyceae</taxon>
        <taxon>Pyrenomonadales</taxon>
        <taxon>Geminigeraceae</taxon>
        <taxon>Guillardia</taxon>
    </lineage>
</organism>
<dbReference type="SUPFAM" id="SSF47954">
    <property type="entry name" value="Cyclin-like"/>
    <property type="match status" value="2"/>
</dbReference>
<dbReference type="InterPro" id="IPR048258">
    <property type="entry name" value="Cyclins_cyclin-box"/>
</dbReference>
<dbReference type="PROSITE" id="PS00292">
    <property type="entry name" value="CYCLINS"/>
    <property type="match status" value="1"/>
</dbReference>
<proteinExistence type="inferred from homology"/>
<dbReference type="InterPro" id="IPR039361">
    <property type="entry name" value="Cyclin"/>
</dbReference>
<dbReference type="PIR" id="A99989">
    <property type="entry name" value="A99989"/>
</dbReference>
<dbReference type="CDD" id="cd20507">
    <property type="entry name" value="CYCLIN_CCNB1-like_rpt1"/>
    <property type="match status" value="1"/>
</dbReference>
<evidence type="ECO:0000313" key="7">
    <source>
        <dbReference type="Proteomes" id="UP000242167"/>
    </source>
</evidence>